<dbReference type="GO" id="GO:0005524">
    <property type="term" value="F:ATP binding"/>
    <property type="evidence" value="ECO:0007669"/>
    <property type="project" value="UniProtKB-KW"/>
</dbReference>
<dbReference type="InterPro" id="IPR005216">
    <property type="entry name" value="Citrate_lyase_ligase"/>
</dbReference>
<dbReference type="EMBL" id="ABWK02000009">
    <property type="protein sequence ID" value="EEX69421.1"/>
    <property type="molecule type" value="Genomic_DNA"/>
</dbReference>
<comment type="caution">
    <text evidence="4">The sequence shown here is derived from an EMBL/GenBank/DDBJ whole genome shotgun (WGS) entry which is preliminary data.</text>
</comment>
<evidence type="ECO:0000256" key="1">
    <source>
        <dbReference type="ARBA" id="ARBA00022741"/>
    </source>
</evidence>
<dbReference type="PANTHER" id="PTHR40599:SF1">
    <property type="entry name" value="[CITRATE [PRO-3S]-LYASE] LIGASE"/>
    <property type="match status" value="1"/>
</dbReference>
<dbReference type="AlphaFoldDB" id="C9KJX1"/>
<keyword evidence="4" id="KW-0456">Lyase</keyword>
<dbReference type="PANTHER" id="PTHR40599">
    <property type="entry name" value="[CITRATE [PRO-3S]-LYASE] LIGASE"/>
    <property type="match status" value="1"/>
</dbReference>
<feature type="domain" description="Citrate lyase ligase C-terminal" evidence="3">
    <location>
        <begin position="53"/>
        <end position="131"/>
    </location>
</feature>
<keyword evidence="4" id="KW-0436">Ligase</keyword>
<dbReference type="RefSeq" id="WP_005839555.1">
    <property type="nucleotide sequence ID" value="NZ_GG697141.2"/>
</dbReference>
<dbReference type="HOGENOM" id="CLU_1925186_0_0_9"/>
<evidence type="ECO:0000313" key="5">
    <source>
        <dbReference type="Proteomes" id="UP000003671"/>
    </source>
</evidence>
<reference evidence="4" key="1">
    <citation type="submission" date="2009-09" db="EMBL/GenBank/DDBJ databases">
        <authorList>
            <person name="Weinstock G."/>
            <person name="Sodergren E."/>
            <person name="Clifton S."/>
            <person name="Fulton L."/>
            <person name="Fulton B."/>
            <person name="Courtney L."/>
            <person name="Fronick C."/>
            <person name="Harrison M."/>
            <person name="Strong C."/>
            <person name="Farmer C."/>
            <person name="Delahaunty K."/>
            <person name="Markovic C."/>
            <person name="Hall O."/>
            <person name="Minx P."/>
            <person name="Tomlinson C."/>
            <person name="Mitreva M."/>
            <person name="Nelson J."/>
            <person name="Hou S."/>
            <person name="Wollam A."/>
            <person name="Pepin K.H."/>
            <person name="Johnson M."/>
            <person name="Bhonagiri V."/>
            <person name="Nash W.E."/>
            <person name="Warren W."/>
            <person name="Chinwalla A."/>
            <person name="Mardis E.R."/>
            <person name="Wilson R.K."/>
        </authorList>
    </citation>
    <scope>NUCLEOTIDE SEQUENCE [LARGE SCALE GENOMIC DNA]</scope>
    <source>
        <strain evidence="4">DSM 20544</strain>
    </source>
</reference>
<dbReference type="Proteomes" id="UP000003671">
    <property type="component" value="Unassembled WGS sequence"/>
</dbReference>
<keyword evidence="2" id="KW-0067">ATP-binding</keyword>
<organism evidence="4 5">
    <name type="scientific">Mitsuokella multacida DSM 20544</name>
    <dbReference type="NCBI Taxonomy" id="500635"/>
    <lineage>
        <taxon>Bacteria</taxon>
        <taxon>Bacillati</taxon>
        <taxon>Bacillota</taxon>
        <taxon>Negativicutes</taxon>
        <taxon>Selenomonadales</taxon>
        <taxon>Selenomonadaceae</taxon>
        <taxon>Mitsuokella</taxon>
    </lineage>
</organism>
<keyword evidence="5" id="KW-1185">Reference proteome</keyword>
<dbReference type="SMART" id="SM00764">
    <property type="entry name" value="Citrate_ly_lig"/>
    <property type="match status" value="1"/>
</dbReference>
<sequence length="131" mass="14535">MEKELERGNLDLFLYTKVASARFFHDLGFYEIARARPPRLYGESADGFRHCLSRFERETQAFLAERGIAGFGNVVLHASGPYIISNATFPSYFLPDDDTASVGHAELDLTLFAKIAAAKSPSARSRASTTR</sequence>
<keyword evidence="1" id="KW-0547">Nucleotide-binding</keyword>
<dbReference type="InterPro" id="IPR013166">
    <property type="entry name" value="Citrate_lyase_ligase_C"/>
</dbReference>
<dbReference type="PATRIC" id="fig|500635.8.peg.868"/>
<dbReference type="STRING" id="500635.MITSMUL_03469"/>
<evidence type="ECO:0000313" key="4">
    <source>
        <dbReference type="EMBL" id="EEX69421.1"/>
    </source>
</evidence>
<dbReference type="GO" id="GO:0016829">
    <property type="term" value="F:lyase activity"/>
    <property type="evidence" value="ECO:0007669"/>
    <property type="project" value="UniProtKB-KW"/>
</dbReference>
<dbReference type="Pfam" id="PF08218">
    <property type="entry name" value="Citrate_ly_lig"/>
    <property type="match status" value="1"/>
</dbReference>
<accession>C9KJX1</accession>
<protein>
    <submittedName>
        <fullName evidence="4">Citrate lyase ligase domain protein</fullName>
    </submittedName>
</protein>
<dbReference type="eggNOG" id="COG3053">
    <property type="taxonomic scope" value="Bacteria"/>
</dbReference>
<dbReference type="GO" id="GO:0008771">
    <property type="term" value="F:[citrate (pro-3S)-lyase] ligase activity"/>
    <property type="evidence" value="ECO:0007669"/>
    <property type="project" value="InterPro"/>
</dbReference>
<gene>
    <name evidence="4" type="ORF">MITSMUL_03469</name>
</gene>
<dbReference type="GeneID" id="93482599"/>
<evidence type="ECO:0000259" key="3">
    <source>
        <dbReference type="SMART" id="SM00764"/>
    </source>
</evidence>
<evidence type="ECO:0000256" key="2">
    <source>
        <dbReference type="ARBA" id="ARBA00022840"/>
    </source>
</evidence>
<proteinExistence type="predicted"/>
<name>C9KJX1_9FIRM</name>